<feature type="compositionally biased region" description="Pro residues" evidence="1">
    <location>
        <begin position="390"/>
        <end position="402"/>
    </location>
</feature>
<feature type="compositionally biased region" description="Basic residues" evidence="1">
    <location>
        <begin position="8"/>
        <end position="24"/>
    </location>
</feature>
<feature type="compositionally biased region" description="Low complexity" evidence="1">
    <location>
        <begin position="319"/>
        <end position="329"/>
    </location>
</feature>
<dbReference type="InterPro" id="IPR023346">
    <property type="entry name" value="Lysozyme-like_dom_sf"/>
</dbReference>
<dbReference type="Proteomes" id="UP000294508">
    <property type="component" value="Unassembled WGS sequence"/>
</dbReference>
<feature type="compositionally biased region" description="Basic and acidic residues" evidence="1">
    <location>
        <begin position="516"/>
        <end position="529"/>
    </location>
</feature>
<feature type="compositionally biased region" description="Low complexity" evidence="1">
    <location>
        <begin position="337"/>
        <end position="349"/>
    </location>
</feature>
<organism evidence="2 3">
    <name type="scientific">Kribbella steppae</name>
    <dbReference type="NCBI Taxonomy" id="2512223"/>
    <lineage>
        <taxon>Bacteria</taxon>
        <taxon>Bacillati</taxon>
        <taxon>Actinomycetota</taxon>
        <taxon>Actinomycetes</taxon>
        <taxon>Propionibacteriales</taxon>
        <taxon>Kribbellaceae</taxon>
        <taxon>Kribbella</taxon>
    </lineage>
</organism>
<protein>
    <submittedName>
        <fullName evidence="2">Membrane-bound lytic murein transglycosylase B</fullName>
    </submittedName>
</protein>
<dbReference type="RefSeq" id="WP_199238109.1">
    <property type="nucleotide sequence ID" value="NZ_SLWN01000003.1"/>
</dbReference>
<evidence type="ECO:0000256" key="1">
    <source>
        <dbReference type="SAM" id="MobiDB-lite"/>
    </source>
</evidence>
<evidence type="ECO:0000313" key="3">
    <source>
        <dbReference type="Proteomes" id="UP000294508"/>
    </source>
</evidence>
<sequence length="621" mass="64713">MRVPGLHKFVKRHGRRHQGRHRAGRPAPRTAVRSGSTGSRWQLAGAVAAVVTLAALATAPLPDRPATGGYDAAGAADAPAVDPFIEDEALAEFVEPEQLVAVPVGPGRVAKPVQMVLSGGPVITALGESGIPDVALRAYKQAEARLAVSDPGCGVPWTLLAAIGRVESNHGQFGGAQLRDDGSATRRIRGIPLDGRPNVALIRDSDDGALDGDSEYDRAVGPMQFIPSTWRAVNADGNGDGFGDPNNMFDAAQGAAQYLCTGTSDLRDPGRAAQAVRRYNNADSYVRVVLALARMYQAGRVIGLPSTGDQLPNDPVDPPAARRWAADSPAAPPWTADPPTERPWTAAPPAARPWPTNPQPDDAVVAQPAPVQRTEPSAPPPRGVSRPRTTTPPPDQPTPAAPSPGKTAIREPAPTTPSEPPTVRPPQPRPTTNPTPAAPEPTQTRPSAPTRPSEPEPTTTPNPSEPATTRPPNPAPSGQGTTRPTEPVPSEARTTRPSEPGPSEPATKRPPAPKATESKPSESEPKPSEPSKSGSSTSAPSAEPTPAQEPTTAAVGWAPAMRQVVGRALARPACPPTPTPPPAQPSETCPDDSPEQSPARDDKDRHRCTPQNACKAAGSPR</sequence>
<gene>
    <name evidence="2" type="ORF">EV652_103421</name>
</gene>
<feature type="compositionally biased region" description="Pro residues" evidence="1">
    <location>
        <begin position="458"/>
        <end position="475"/>
    </location>
</feature>
<dbReference type="CDD" id="cd13399">
    <property type="entry name" value="Slt35-like"/>
    <property type="match status" value="1"/>
</dbReference>
<evidence type="ECO:0000313" key="2">
    <source>
        <dbReference type="EMBL" id="TCO33420.1"/>
    </source>
</evidence>
<dbReference type="SUPFAM" id="SSF53955">
    <property type="entry name" value="Lysozyme-like"/>
    <property type="match status" value="1"/>
</dbReference>
<dbReference type="GO" id="GO:0008933">
    <property type="term" value="F:peptidoglycan lytic transglycosylase activity"/>
    <property type="evidence" value="ECO:0007669"/>
    <property type="project" value="TreeGrafter"/>
</dbReference>
<dbReference type="GO" id="GO:0009253">
    <property type="term" value="P:peptidoglycan catabolic process"/>
    <property type="evidence" value="ECO:0007669"/>
    <property type="project" value="TreeGrafter"/>
</dbReference>
<feature type="compositionally biased region" description="Basic and acidic residues" evidence="1">
    <location>
        <begin position="598"/>
        <end position="607"/>
    </location>
</feature>
<feature type="region of interest" description="Disordered" evidence="1">
    <location>
        <begin position="303"/>
        <end position="621"/>
    </location>
</feature>
<feature type="compositionally biased region" description="Pro residues" evidence="1">
    <location>
        <begin position="573"/>
        <end position="584"/>
    </location>
</feature>
<dbReference type="EMBL" id="SLWN01000003">
    <property type="protein sequence ID" value="TCO33420.1"/>
    <property type="molecule type" value="Genomic_DNA"/>
</dbReference>
<name>A0A4V6NN69_9ACTN</name>
<feature type="compositionally biased region" description="Low complexity" evidence="1">
    <location>
        <begin position="530"/>
        <end position="554"/>
    </location>
</feature>
<feature type="compositionally biased region" description="Low complexity" evidence="1">
    <location>
        <begin position="440"/>
        <end position="457"/>
    </location>
</feature>
<dbReference type="InterPro" id="IPR043426">
    <property type="entry name" value="MltB-like"/>
</dbReference>
<feature type="region of interest" description="Disordered" evidence="1">
    <location>
        <begin position="1"/>
        <end position="38"/>
    </location>
</feature>
<feature type="compositionally biased region" description="Pro residues" evidence="1">
    <location>
        <begin position="414"/>
        <end position="439"/>
    </location>
</feature>
<keyword evidence="3" id="KW-1185">Reference proteome</keyword>
<reference evidence="2 3" key="1">
    <citation type="journal article" date="2015" name="Stand. Genomic Sci.">
        <title>Genomic Encyclopedia of Bacterial and Archaeal Type Strains, Phase III: the genomes of soil and plant-associated and newly described type strains.</title>
        <authorList>
            <person name="Whitman W.B."/>
            <person name="Woyke T."/>
            <person name="Klenk H.P."/>
            <person name="Zhou Y."/>
            <person name="Lilburn T.G."/>
            <person name="Beck B.J."/>
            <person name="De Vos P."/>
            <person name="Vandamme P."/>
            <person name="Eisen J.A."/>
            <person name="Garrity G."/>
            <person name="Hugenholtz P."/>
            <person name="Kyrpides N.C."/>
        </authorList>
    </citation>
    <scope>NUCLEOTIDE SEQUENCE [LARGE SCALE GENOMIC DNA]</scope>
    <source>
        <strain evidence="2 3">VKM Ac-2572</strain>
    </source>
</reference>
<proteinExistence type="predicted"/>
<accession>A0A4V6NN69</accession>
<dbReference type="PANTHER" id="PTHR30163:SF8">
    <property type="entry name" value="LYTIC MUREIN TRANSGLYCOSYLASE"/>
    <property type="match status" value="1"/>
</dbReference>
<comment type="caution">
    <text evidence="2">The sequence shown here is derived from an EMBL/GenBank/DDBJ whole genome shotgun (WGS) entry which is preliminary data.</text>
</comment>
<dbReference type="AlphaFoldDB" id="A0A4V6NN69"/>
<feature type="compositionally biased region" description="Pro residues" evidence="1">
    <location>
        <begin position="499"/>
        <end position="513"/>
    </location>
</feature>
<dbReference type="PANTHER" id="PTHR30163">
    <property type="entry name" value="MEMBRANE-BOUND LYTIC MUREIN TRANSGLYCOSYLASE B"/>
    <property type="match status" value="1"/>
</dbReference>
<dbReference type="Gene3D" id="1.10.530.10">
    <property type="match status" value="1"/>
</dbReference>